<name>W5TNT4_9NOCA</name>
<dbReference type="KEGG" id="nno:NONO_c40920"/>
<dbReference type="Proteomes" id="UP000019150">
    <property type="component" value="Chromosome"/>
</dbReference>
<comment type="cofactor">
    <cofactor evidence="1">
        <name>Mg(2+)</name>
        <dbReference type="ChEBI" id="CHEBI:18420"/>
    </cofactor>
</comment>
<dbReference type="InterPro" id="IPR024932">
    <property type="entry name" value="ApbE"/>
</dbReference>
<proteinExistence type="predicted"/>
<evidence type="ECO:0000256" key="9">
    <source>
        <dbReference type="ARBA" id="ARBA00031306"/>
    </source>
</evidence>
<dbReference type="PANTHER" id="PTHR30040:SF2">
    <property type="entry name" value="FAD:PROTEIN FMN TRANSFERASE"/>
    <property type="match status" value="1"/>
</dbReference>
<keyword evidence="6" id="KW-0479">Metal-binding</keyword>
<dbReference type="InterPro" id="IPR003374">
    <property type="entry name" value="ApbE-like_sf"/>
</dbReference>
<evidence type="ECO:0000256" key="8">
    <source>
        <dbReference type="ARBA" id="ARBA00022842"/>
    </source>
</evidence>
<comment type="catalytic activity">
    <reaction evidence="10">
        <text>L-threonyl-[protein] + FAD = FMN-L-threonyl-[protein] + AMP + H(+)</text>
        <dbReference type="Rhea" id="RHEA:36847"/>
        <dbReference type="Rhea" id="RHEA-COMP:11060"/>
        <dbReference type="Rhea" id="RHEA-COMP:11061"/>
        <dbReference type="ChEBI" id="CHEBI:15378"/>
        <dbReference type="ChEBI" id="CHEBI:30013"/>
        <dbReference type="ChEBI" id="CHEBI:57692"/>
        <dbReference type="ChEBI" id="CHEBI:74257"/>
        <dbReference type="ChEBI" id="CHEBI:456215"/>
        <dbReference type="EC" id="2.7.1.180"/>
    </reaction>
</comment>
<dbReference type="RefSeq" id="WP_025350293.1">
    <property type="nucleotide sequence ID" value="NZ_CP006850.1"/>
</dbReference>
<keyword evidence="4" id="KW-0285">Flavoprotein</keyword>
<evidence type="ECO:0000256" key="3">
    <source>
        <dbReference type="ARBA" id="ARBA00016337"/>
    </source>
</evidence>
<keyword evidence="12" id="KW-1185">Reference proteome</keyword>
<evidence type="ECO:0000256" key="1">
    <source>
        <dbReference type="ARBA" id="ARBA00001946"/>
    </source>
</evidence>
<keyword evidence="5" id="KW-0808">Transferase</keyword>
<dbReference type="PATRIC" id="fig|1415166.3.peg.4198"/>
<organism evidence="11 12">
    <name type="scientific">Nocardia nova SH22a</name>
    <dbReference type="NCBI Taxonomy" id="1415166"/>
    <lineage>
        <taxon>Bacteria</taxon>
        <taxon>Bacillati</taxon>
        <taxon>Actinomycetota</taxon>
        <taxon>Actinomycetes</taxon>
        <taxon>Mycobacteriales</taxon>
        <taxon>Nocardiaceae</taxon>
        <taxon>Nocardia</taxon>
    </lineage>
</organism>
<dbReference type="GO" id="GO:0016740">
    <property type="term" value="F:transferase activity"/>
    <property type="evidence" value="ECO:0007669"/>
    <property type="project" value="UniProtKB-KW"/>
</dbReference>
<sequence length="324" mass="33867">MTGTRAETTASATFPAIGTTIGVVCTEARELTSAVELVRSRLAELDRAASRFRPDSELAVINSRSARLLRTEPAGRLRVPVSALLGACLAAATRAERLTGGLVSPSLGAELIACGYDEDIDAVRARTGTHHTPRIRLPLRREAEFDADRCEVVLSAGTVLDLGACAKAWAADAISAELGAMSSAGFLVNLGGDIAAAGPPPPGGWAIGVRDWDDTVTQVVHATGQALATSSTRLRAWVERGVHRHHIIDPRTGQPARTGWAQVTCAGPDAVQANAASTAAIILGDRAPAWLAERGVPARLTAADHQVTTTPGWPRTTPGHRRAS</sequence>
<dbReference type="PANTHER" id="PTHR30040">
    <property type="entry name" value="THIAMINE BIOSYNTHESIS LIPOPROTEIN APBE"/>
    <property type="match status" value="1"/>
</dbReference>
<evidence type="ECO:0000256" key="7">
    <source>
        <dbReference type="ARBA" id="ARBA00022827"/>
    </source>
</evidence>
<dbReference type="OrthoDB" id="9778595at2"/>
<evidence type="ECO:0000256" key="10">
    <source>
        <dbReference type="ARBA" id="ARBA00048540"/>
    </source>
</evidence>
<protein>
    <recommendedName>
        <fullName evidence="3">FAD:protein FMN transferase</fullName>
        <ecNumber evidence="2">2.7.1.180</ecNumber>
    </recommendedName>
    <alternativeName>
        <fullName evidence="9">Flavin transferase</fullName>
    </alternativeName>
</protein>
<dbReference type="HOGENOM" id="CLU_044403_5_0_11"/>
<keyword evidence="8" id="KW-0460">Magnesium</keyword>
<dbReference type="Pfam" id="PF02424">
    <property type="entry name" value="ApbE"/>
    <property type="match status" value="1"/>
</dbReference>
<dbReference type="STRING" id="1415166.NONO_c40920"/>
<evidence type="ECO:0000313" key="12">
    <source>
        <dbReference type="Proteomes" id="UP000019150"/>
    </source>
</evidence>
<evidence type="ECO:0000256" key="4">
    <source>
        <dbReference type="ARBA" id="ARBA00022630"/>
    </source>
</evidence>
<dbReference type="Gene3D" id="3.10.520.10">
    <property type="entry name" value="ApbE-like domains"/>
    <property type="match status" value="1"/>
</dbReference>
<dbReference type="EC" id="2.7.1.180" evidence="2"/>
<dbReference type="GO" id="GO:0046872">
    <property type="term" value="F:metal ion binding"/>
    <property type="evidence" value="ECO:0007669"/>
    <property type="project" value="UniProtKB-KW"/>
</dbReference>
<evidence type="ECO:0000256" key="6">
    <source>
        <dbReference type="ARBA" id="ARBA00022723"/>
    </source>
</evidence>
<evidence type="ECO:0000256" key="2">
    <source>
        <dbReference type="ARBA" id="ARBA00011955"/>
    </source>
</evidence>
<evidence type="ECO:0000256" key="5">
    <source>
        <dbReference type="ARBA" id="ARBA00022679"/>
    </source>
</evidence>
<dbReference type="eggNOG" id="COG1477">
    <property type="taxonomic scope" value="Bacteria"/>
</dbReference>
<reference evidence="11 12" key="1">
    <citation type="journal article" date="2014" name="Appl. Environ. Microbiol.">
        <title>Insights into the Microbial Degradation of Rubber and Gutta-Percha by Analysis of the Complete Genome of Nocardia nova SH22a.</title>
        <authorList>
            <person name="Luo Q."/>
            <person name="Hiessl S."/>
            <person name="Poehlein A."/>
            <person name="Daniel R."/>
            <person name="Steinbuchel A."/>
        </authorList>
    </citation>
    <scope>NUCLEOTIDE SEQUENCE [LARGE SCALE GENOMIC DNA]</scope>
    <source>
        <strain evidence="11">SH22a</strain>
    </source>
</reference>
<dbReference type="EMBL" id="CP006850">
    <property type="protein sequence ID" value="AHH18876.1"/>
    <property type="molecule type" value="Genomic_DNA"/>
</dbReference>
<gene>
    <name evidence="11" type="ORF">NONO_c40920</name>
</gene>
<dbReference type="AlphaFoldDB" id="W5TNT4"/>
<dbReference type="SUPFAM" id="SSF143631">
    <property type="entry name" value="ApbE-like"/>
    <property type="match status" value="1"/>
</dbReference>
<accession>W5TNT4</accession>
<keyword evidence="7" id="KW-0274">FAD</keyword>
<evidence type="ECO:0000313" key="11">
    <source>
        <dbReference type="EMBL" id="AHH18876.1"/>
    </source>
</evidence>